<dbReference type="InterPro" id="IPR023635">
    <property type="entry name" value="Peptide_deformylase"/>
</dbReference>
<evidence type="ECO:0000313" key="6">
    <source>
        <dbReference type="EMBL" id="SIQ06822.1"/>
    </source>
</evidence>
<feature type="active site" evidence="5">
    <location>
        <position position="197"/>
    </location>
</feature>
<evidence type="ECO:0000256" key="4">
    <source>
        <dbReference type="ARBA" id="ARBA00022917"/>
    </source>
</evidence>
<feature type="binding site" evidence="5">
    <location>
        <position position="200"/>
    </location>
    <ligand>
        <name>Fe cation</name>
        <dbReference type="ChEBI" id="CHEBI:24875"/>
    </ligand>
</feature>
<evidence type="ECO:0000256" key="3">
    <source>
        <dbReference type="ARBA" id="ARBA00022801"/>
    </source>
</evidence>
<accession>A0A8G2FBT5</accession>
<keyword evidence="3 5" id="KW-0378">Hydrolase</keyword>
<dbReference type="PANTHER" id="PTHR10458:SF2">
    <property type="entry name" value="PEPTIDE DEFORMYLASE, MITOCHONDRIAL"/>
    <property type="match status" value="1"/>
</dbReference>
<dbReference type="NCBIfam" id="NF001159">
    <property type="entry name" value="PRK00150.1-3"/>
    <property type="match status" value="1"/>
</dbReference>
<dbReference type="Gene3D" id="3.90.45.10">
    <property type="entry name" value="Peptide deformylase"/>
    <property type="match status" value="1"/>
</dbReference>
<proteinExistence type="inferred from homology"/>
<comment type="function">
    <text evidence="5">Removes the formyl group from the N-terminal Met of newly synthesized proteins. Requires at least a dipeptide for an efficient rate of reaction. N-terminal L-methionine is a prerequisite for activity but the enzyme has broad specificity at other positions.</text>
</comment>
<keyword evidence="5" id="KW-0408">Iron</keyword>
<dbReference type="InterPro" id="IPR036821">
    <property type="entry name" value="Peptide_deformylase_sf"/>
</dbReference>
<keyword evidence="2 5" id="KW-0479">Metal-binding</keyword>
<feature type="binding site" evidence="5">
    <location>
        <position position="154"/>
    </location>
    <ligand>
        <name>Fe cation</name>
        <dbReference type="ChEBI" id="CHEBI:24875"/>
    </ligand>
</feature>
<dbReference type="PANTHER" id="PTHR10458">
    <property type="entry name" value="PEPTIDE DEFORMYLASE"/>
    <property type="match status" value="1"/>
</dbReference>
<dbReference type="SUPFAM" id="SSF56420">
    <property type="entry name" value="Peptide deformylase"/>
    <property type="match status" value="1"/>
</dbReference>
<organism evidence="6 7">
    <name type="scientific">Acidiphilium rubrum</name>
    <dbReference type="NCBI Taxonomy" id="526"/>
    <lineage>
        <taxon>Bacteria</taxon>
        <taxon>Pseudomonadati</taxon>
        <taxon>Pseudomonadota</taxon>
        <taxon>Alphaproteobacteria</taxon>
        <taxon>Acetobacterales</taxon>
        <taxon>Acidocellaceae</taxon>
        <taxon>Acidiphilium</taxon>
    </lineage>
</organism>
<gene>
    <name evidence="5" type="primary">def</name>
    <name evidence="6" type="ORF">SAMN05421828_101150</name>
</gene>
<dbReference type="PRINTS" id="PR01576">
    <property type="entry name" value="PDEFORMYLASE"/>
</dbReference>
<name>A0A8G2FBT5_ACIRU</name>
<dbReference type="EMBL" id="FTNE01000001">
    <property type="protein sequence ID" value="SIQ06822.1"/>
    <property type="molecule type" value="Genomic_DNA"/>
</dbReference>
<protein>
    <recommendedName>
        <fullName evidence="5">Peptide deformylase</fullName>
        <shortName evidence="5">PDF</shortName>
        <ecNumber evidence="5">3.5.1.88</ecNumber>
    </recommendedName>
    <alternativeName>
        <fullName evidence="5">Polypeptide deformylase</fullName>
    </alternativeName>
</protein>
<sequence length="238" mass="26154">MASAADERADLDSAHAQRYTKNPSFANLNAPKFTRFRAGPVCETRQLRHLCIMAILKLARMGHPVLLTRADPVADPTAPEIRRLLADMIETLDDAGGVGLAAPQVHVPLRLFIYKVPERRVSTIEGDEPRGLSAVINPELTLLDGDPVEDWEGCLSIPGMTALIPRAARLILTGTDASGAKFTRQAAGFHARVIQHEADHLDGILYPTRMTDLRMIGFTDEITKFREDILAAHHNPTL</sequence>
<comment type="similarity">
    <text evidence="1 5">Belongs to the polypeptide deformylase family.</text>
</comment>
<comment type="cofactor">
    <cofactor evidence="5">
        <name>Fe(2+)</name>
        <dbReference type="ChEBI" id="CHEBI:29033"/>
    </cofactor>
    <text evidence="5">Binds 1 Fe(2+) ion.</text>
</comment>
<dbReference type="OrthoDB" id="9804313at2"/>
<reference evidence="6 7" key="1">
    <citation type="submission" date="2017-01" db="EMBL/GenBank/DDBJ databases">
        <authorList>
            <person name="Varghese N."/>
            <person name="Submissions S."/>
        </authorList>
    </citation>
    <scope>NUCLEOTIDE SEQUENCE [LARGE SCALE GENOMIC DNA]</scope>
    <source>
        <strain evidence="6 7">ATCC 35905</strain>
    </source>
</reference>
<dbReference type="GO" id="GO:0046872">
    <property type="term" value="F:metal ion binding"/>
    <property type="evidence" value="ECO:0007669"/>
    <property type="project" value="UniProtKB-KW"/>
</dbReference>
<dbReference type="GO" id="GO:0042586">
    <property type="term" value="F:peptide deformylase activity"/>
    <property type="evidence" value="ECO:0007669"/>
    <property type="project" value="UniProtKB-UniRule"/>
</dbReference>
<evidence type="ECO:0000256" key="5">
    <source>
        <dbReference type="HAMAP-Rule" id="MF_00163"/>
    </source>
</evidence>
<dbReference type="CDD" id="cd00487">
    <property type="entry name" value="Pep_deformylase"/>
    <property type="match status" value="1"/>
</dbReference>
<comment type="catalytic activity">
    <reaction evidence="5">
        <text>N-terminal N-formyl-L-methionyl-[peptide] + H2O = N-terminal L-methionyl-[peptide] + formate</text>
        <dbReference type="Rhea" id="RHEA:24420"/>
        <dbReference type="Rhea" id="RHEA-COMP:10639"/>
        <dbReference type="Rhea" id="RHEA-COMP:10640"/>
        <dbReference type="ChEBI" id="CHEBI:15377"/>
        <dbReference type="ChEBI" id="CHEBI:15740"/>
        <dbReference type="ChEBI" id="CHEBI:49298"/>
        <dbReference type="ChEBI" id="CHEBI:64731"/>
        <dbReference type="EC" id="3.5.1.88"/>
    </reaction>
</comment>
<dbReference type="AlphaFoldDB" id="A0A8G2FBT5"/>
<dbReference type="Proteomes" id="UP000186308">
    <property type="component" value="Unassembled WGS sequence"/>
</dbReference>
<keyword evidence="7" id="KW-1185">Reference proteome</keyword>
<evidence type="ECO:0000313" key="7">
    <source>
        <dbReference type="Proteomes" id="UP000186308"/>
    </source>
</evidence>
<evidence type="ECO:0000256" key="1">
    <source>
        <dbReference type="ARBA" id="ARBA00010759"/>
    </source>
</evidence>
<dbReference type="GO" id="GO:0006412">
    <property type="term" value="P:translation"/>
    <property type="evidence" value="ECO:0007669"/>
    <property type="project" value="UniProtKB-UniRule"/>
</dbReference>
<dbReference type="NCBIfam" id="TIGR00079">
    <property type="entry name" value="pept_deformyl"/>
    <property type="match status" value="1"/>
</dbReference>
<dbReference type="Pfam" id="PF01327">
    <property type="entry name" value="Pep_deformylase"/>
    <property type="match status" value="1"/>
</dbReference>
<dbReference type="FunFam" id="3.90.45.10:FF:000003">
    <property type="entry name" value="Peptide deformylase"/>
    <property type="match status" value="1"/>
</dbReference>
<evidence type="ECO:0000256" key="2">
    <source>
        <dbReference type="ARBA" id="ARBA00022723"/>
    </source>
</evidence>
<dbReference type="EC" id="3.5.1.88" evidence="5"/>
<comment type="caution">
    <text evidence="6">The sequence shown here is derived from an EMBL/GenBank/DDBJ whole genome shotgun (WGS) entry which is preliminary data.</text>
</comment>
<dbReference type="HAMAP" id="MF_00163">
    <property type="entry name" value="Pep_deformylase"/>
    <property type="match status" value="1"/>
</dbReference>
<feature type="binding site" evidence="5">
    <location>
        <position position="196"/>
    </location>
    <ligand>
        <name>Fe cation</name>
        <dbReference type="ChEBI" id="CHEBI:24875"/>
    </ligand>
</feature>
<keyword evidence="4 5" id="KW-0648">Protein biosynthesis</keyword>